<feature type="domain" description="PPC" evidence="3">
    <location>
        <begin position="170"/>
        <end position="308"/>
    </location>
</feature>
<protein>
    <recommendedName>
        <fullName evidence="3">PPC domain-containing protein</fullName>
    </recommendedName>
</protein>
<reference evidence="4 5" key="1">
    <citation type="submission" date="2020-08" db="EMBL/GenBank/DDBJ databases">
        <title>Plant Genome Project.</title>
        <authorList>
            <person name="Zhang R.-G."/>
        </authorList>
    </citation>
    <scope>NUCLEOTIDE SEQUENCE [LARGE SCALE GENOMIC DNA]</scope>
    <source>
        <tissue evidence="4">Rhizome</tissue>
    </source>
</reference>
<feature type="region of interest" description="Disordered" evidence="2">
    <location>
        <begin position="98"/>
        <end position="170"/>
    </location>
</feature>
<comment type="caution">
    <text evidence="4">The sequence shown here is derived from an EMBL/GenBank/DDBJ whole genome shotgun (WGS) entry which is preliminary data.</text>
</comment>
<dbReference type="Pfam" id="PF03479">
    <property type="entry name" value="PCC"/>
    <property type="match status" value="1"/>
</dbReference>
<dbReference type="PANTHER" id="PTHR31100:SF49">
    <property type="entry name" value="PROTEIN, PUTATIVE, EXPRESSED-RELATED"/>
    <property type="match status" value="1"/>
</dbReference>
<dbReference type="GO" id="GO:0003680">
    <property type="term" value="F:minor groove of adenine-thymine-rich DNA binding"/>
    <property type="evidence" value="ECO:0007669"/>
    <property type="project" value="InterPro"/>
</dbReference>
<dbReference type="FunFam" id="3.30.1330.80:FF:000001">
    <property type="entry name" value="AT-hook motif nuclear-localized protein"/>
    <property type="match status" value="1"/>
</dbReference>
<dbReference type="InterPro" id="IPR014476">
    <property type="entry name" value="AHL15-29"/>
</dbReference>
<name>A0A8J5FIK0_ZINOF</name>
<dbReference type="SUPFAM" id="SSF117856">
    <property type="entry name" value="AF0104/ALDC/Ptd012-like"/>
    <property type="match status" value="1"/>
</dbReference>
<proteinExistence type="predicted"/>
<dbReference type="AlphaFoldDB" id="A0A8J5FIK0"/>
<dbReference type="EMBL" id="JACMSC010000014">
    <property type="protein sequence ID" value="KAG6488845.1"/>
    <property type="molecule type" value="Genomic_DNA"/>
</dbReference>
<sequence>MTVHVLGLQSFKFHLFCSYSVNHGYAAFGVKETVSSSTNHWISIRNLCRTCSSCQCSTHKRQVCLDQIKRIDLLANRWWAGSVAMAGVDPAAVATSSLSPSRHLHNPNLDADHSSPTTNNEASADNEQSAGGLEAGSDSGGRGGGRRPRGRPAGSKNKPKPPVVITRDSPNAMRSHVLEIAAGADVMHALACFARRRQRGVSVLSGSGAVANVTLRQPEGDGTVVALRGRFDILSLSGSFLPAPSPPGATGLAVCLACGQGQVVGGTVVGELVAAGSVMVIAATFTNATYERLPLGDDELEATAVDAGGVDGSALPQPPHGGLTAVDPPPSSAPHFNLPLNLLSSSSPIAHEVFAGNPPAWVSAAASRPPPYC</sequence>
<dbReference type="InterPro" id="IPR005175">
    <property type="entry name" value="PPC_dom"/>
</dbReference>
<evidence type="ECO:0000313" key="4">
    <source>
        <dbReference type="EMBL" id="KAG6488845.1"/>
    </source>
</evidence>
<dbReference type="PROSITE" id="PS51742">
    <property type="entry name" value="PPC"/>
    <property type="match status" value="1"/>
</dbReference>
<dbReference type="Gene3D" id="3.30.1330.80">
    <property type="entry name" value="Hypothetical protein, similar to alpha- acetolactate decarboxylase, domain 2"/>
    <property type="match status" value="1"/>
</dbReference>
<gene>
    <name evidence="4" type="ORF">ZIOFF_050099</name>
</gene>
<feature type="region of interest" description="Disordered" evidence="2">
    <location>
        <begin position="308"/>
        <end position="330"/>
    </location>
</feature>
<dbReference type="PANTHER" id="PTHR31100">
    <property type="entry name" value="AT-HOOK MOTIF NUCLEAR-LOCALIZED PROTEIN 15"/>
    <property type="match status" value="1"/>
</dbReference>
<dbReference type="GO" id="GO:0005634">
    <property type="term" value="C:nucleus"/>
    <property type="evidence" value="ECO:0007669"/>
    <property type="project" value="UniProtKB-SubCell"/>
</dbReference>
<organism evidence="4 5">
    <name type="scientific">Zingiber officinale</name>
    <name type="common">Ginger</name>
    <name type="synonym">Amomum zingiber</name>
    <dbReference type="NCBI Taxonomy" id="94328"/>
    <lineage>
        <taxon>Eukaryota</taxon>
        <taxon>Viridiplantae</taxon>
        <taxon>Streptophyta</taxon>
        <taxon>Embryophyta</taxon>
        <taxon>Tracheophyta</taxon>
        <taxon>Spermatophyta</taxon>
        <taxon>Magnoliopsida</taxon>
        <taxon>Liliopsida</taxon>
        <taxon>Zingiberales</taxon>
        <taxon>Zingiberaceae</taxon>
        <taxon>Zingiber</taxon>
    </lineage>
</organism>
<evidence type="ECO:0000259" key="3">
    <source>
        <dbReference type="PROSITE" id="PS51742"/>
    </source>
</evidence>
<evidence type="ECO:0000256" key="2">
    <source>
        <dbReference type="SAM" id="MobiDB-lite"/>
    </source>
</evidence>
<dbReference type="GO" id="GO:0003700">
    <property type="term" value="F:DNA-binding transcription factor activity"/>
    <property type="evidence" value="ECO:0007669"/>
    <property type="project" value="TreeGrafter"/>
</dbReference>
<feature type="compositionally biased region" description="Polar residues" evidence="2">
    <location>
        <begin position="114"/>
        <end position="128"/>
    </location>
</feature>
<comment type="subcellular location">
    <subcellularLocation>
        <location evidence="1">Nucleus</location>
    </subcellularLocation>
</comment>
<evidence type="ECO:0000313" key="5">
    <source>
        <dbReference type="Proteomes" id="UP000734854"/>
    </source>
</evidence>
<dbReference type="CDD" id="cd11378">
    <property type="entry name" value="DUF296"/>
    <property type="match status" value="1"/>
</dbReference>
<evidence type="ECO:0000256" key="1">
    <source>
        <dbReference type="ARBA" id="ARBA00004123"/>
    </source>
</evidence>
<dbReference type="Proteomes" id="UP000734854">
    <property type="component" value="Unassembled WGS sequence"/>
</dbReference>
<keyword evidence="5" id="KW-1185">Reference proteome</keyword>
<accession>A0A8J5FIK0</accession>